<organism evidence="2 3">
    <name type="scientific">Iris pallida</name>
    <name type="common">Sweet iris</name>
    <dbReference type="NCBI Taxonomy" id="29817"/>
    <lineage>
        <taxon>Eukaryota</taxon>
        <taxon>Viridiplantae</taxon>
        <taxon>Streptophyta</taxon>
        <taxon>Embryophyta</taxon>
        <taxon>Tracheophyta</taxon>
        <taxon>Spermatophyta</taxon>
        <taxon>Magnoliopsida</taxon>
        <taxon>Liliopsida</taxon>
        <taxon>Asparagales</taxon>
        <taxon>Iridaceae</taxon>
        <taxon>Iridoideae</taxon>
        <taxon>Irideae</taxon>
        <taxon>Iris</taxon>
    </lineage>
</organism>
<feature type="transmembrane region" description="Helical" evidence="1">
    <location>
        <begin position="7"/>
        <end position="28"/>
    </location>
</feature>
<keyword evidence="1" id="KW-1133">Transmembrane helix</keyword>
<dbReference type="AlphaFoldDB" id="A0AAX6IKJ0"/>
<evidence type="ECO:0000313" key="2">
    <source>
        <dbReference type="EMBL" id="KAJ6853840.1"/>
    </source>
</evidence>
<dbReference type="EMBL" id="JANAVB010000397">
    <property type="protein sequence ID" value="KAJ6853840.1"/>
    <property type="molecule type" value="Genomic_DNA"/>
</dbReference>
<keyword evidence="1" id="KW-0472">Membrane</keyword>
<dbReference type="Proteomes" id="UP001140949">
    <property type="component" value="Unassembled WGS sequence"/>
</dbReference>
<evidence type="ECO:0000256" key="1">
    <source>
        <dbReference type="SAM" id="Phobius"/>
    </source>
</evidence>
<reference evidence="2" key="1">
    <citation type="journal article" date="2023" name="GigaByte">
        <title>Genome assembly of the bearded iris, Iris pallida Lam.</title>
        <authorList>
            <person name="Bruccoleri R.E."/>
            <person name="Oakeley E.J."/>
            <person name="Faust A.M.E."/>
            <person name="Altorfer M."/>
            <person name="Dessus-Babus S."/>
            <person name="Burckhardt D."/>
            <person name="Oertli M."/>
            <person name="Naumann U."/>
            <person name="Petersen F."/>
            <person name="Wong J."/>
        </authorList>
    </citation>
    <scope>NUCLEOTIDE SEQUENCE</scope>
    <source>
        <strain evidence="2">GSM-AAB239-AS_SAM_17_03QT</strain>
    </source>
</reference>
<protein>
    <submittedName>
        <fullName evidence="2">Uncharacterized protein</fullName>
    </submittedName>
</protein>
<gene>
    <name evidence="2" type="ORF">M6B38_113125</name>
</gene>
<keyword evidence="1" id="KW-0812">Transmembrane</keyword>
<reference evidence="2" key="2">
    <citation type="submission" date="2023-04" db="EMBL/GenBank/DDBJ databases">
        <authorList>
            <person name="Bruccoleri R.E."/>
            <person name="Oakeley E.J."/>
            <person name="Faust A.-M."/>
            <person name="Dessus-Babus S."/>
            <person name="Altorfer M."/>
            <person name="Burckhardt D."/>
            <person name="Oertli M."/>
            <person name="Naumann U."/>
            <person name="Petersen F."/>
            <person name="Wong J."/>
        </authorList>
    </citation>
    <scope>NUCLEOTIDE SEQUENCE</scope>
    <source>
        <strain evidence="2">GSM-AAB239-AS_SAM_17_03QT</strain>
        <tissue evidence="2">Leaf</tissue>
    </source>
</reference>
<evidence type="ECO:0000313" key="3">
    <source>
        <dbReference type="Proteomes" id="UP001140949"/>
    </source>
</evidence>
<name>A0AAX6IKJ0_IRIPA</name>
<keyword evidence="3" id="KW-1185">Reference proteome</keyword>
<accession>A0AAX6IKJ0</accession>
<proteinExistence type="predicted"/>
<sequence>MNYLFEYVCPVPSILITILVDYFVLVLVEQTDECAALLQKQKVINSFSSEFGLVKRFWGYLLEHLSLDGDLLWASISSSTCYEGNDDIGRLECGHSYHICCSSGFCRRMLAPSELLVL</sequence>
<comment type="caution">
    <text evidence="2">The sequence shown here is derived from an EMBL/GenBank/DDBJ whole genome shotgun (WGS) entry which is preliminary data.</text>
</comment>